<keyword evidence="1" id="KW-0472">Membrane</keyword>
<evidence type="ECO:0000313" key="3">
    <source>
        <dbReference type="EMBL" id="MXV15817.1"/>
    </source>
</evidence>
<dbReference type="Proteomes" id="UP000451233">
    <property type="component" value="Unassembled WGS sequence"/>
</dbReference>
<comment type="caution">
    <text evidence="3">The sequence shown here is derived from an EMBL/GenBank/DDBJ whole genome shotgun (WGS) entry which is preliminary data.</text>
</comment>
<feature type="transmembrane region" description="Helical" evidence="1">
    <location>
        <begin position="264"/>
        <end position="282"/>
    </location>
</feature>
<reference evidence="3 4" key="1">
    <citation type="submission" date="2019-11" db="EMBL/GenBank/DDBJ databases">
        <title>Pedobacter sp. HMF7056 Genome sequencing and assembly.</title>
        <authorList>
            <person name="Kang H."/>
            <person name="Kim H."/>
            <person name="Joh K."/>
        </authorList>
    </citation>
    <scope>NUCLEOTIDE SEQUENCE [LARGE SCALE GENOMIC DNA]</scope>
    <source>
        <strain evidence="3 4">HMF7056</strain>
    </source>
</reference>
<dbReference type="RefSeq" id="WP_160906789.1">
    <property type="nucleotide sequence ID" value="NZ_WVHS01000002.1"/>
</dbReference>
<dbReference type="EMBL" id="WVHS01000002">
    <property type="protein sequence ID" value="MXV15817.1"/>
    <property type="molecule type" value="Genomic_DNA"/>
</dbReference>
<keyword evidence="2" id="KW-0732">Signal</keyword>
<gene>
    <name evidence="3" type="ORF">GS398_10915</name>
</gene>
<feature type="transmembrane region" description="Helical" evidence="1">
    <location>
        <begin position="321"/>
        <end position="345"/>
    </location>
</feature>
<feature type="transmembrane region" description="Helical" evidence="1">
    <location>
        <begin position="370"/>
        <end position="391"/>
    </location>
</feature>
<name>A0A7K1XY97_9SPHI</name>
<feature type="transmembrane region" description="Helical" evidence="1">
    <location>
        <begin position="211"/>
        <end position="232"/>
    </location>
</feature>
<evidence type="ECO:0008006" key="5">
    <source>
        <dbReference type="Google" id="ProtNLM"/>
    </source>
</evidence>
<dbReference type="Pfam" id="PF13795">
    <property type="entry name" value="HupE_UreJ_2"/>
    <property type="match status" value="1"/>
</dbReference>
<feature type="chain" id="PRO_5029442533" description="HupE/UreJ family protein" evidence="2">
    <location>
        <begin position="24"/>
        <end position="396"/>
    </location>
</feature>
<accession>A0A7K1XY97</accession>
<keyword evidence="4" id="KW-1185">Reference proteome</keyword>
<protein>
    <recommendedName>
        <fullName evidence="5">HupE/UreJ family protein</fullName>
    </recommendedName>
</protein>
<evidence type="ECO:0000256" key="2">
    <source>
        <dbReference type="SAM" id="SignalP"/>
    </source>
</evidence>
<dbReference type="InterPro" id="IPR032809">
    <property type="entry name" value="Put_HupE_UreJ"/>
</dbReference>
<evidence type="ECO:0000256" key="1">
    <source>
        <dbReference type="SAM" id="Phobius"/>
    </source>
</evidence>
<organism evidence="3 4">
    <name type="scientific">Hufsiella ginkgonis</name>
    <dbReference type="NCBI Taxonomy" id="2695274"/>
    <lineage>
        <taxon>Bacteria</taxon>
        <taxon>Pseudomonadati</taxon>
        <taxon>Bacteroidota</taxon>
        <taxon>Sphingobacteriia</taxon>
        <taxon>Sphingobacteriales</taxon>
        <taxon>Sphingobacteriaceae</taxon>
        <taxon>Hufsiella</taxon>
    </lineage>
</organism>
<keyword evidence="1" id="KW-1133">Transmembrane helix</keyword>
<sequence length="396" mass="43424">MRLKFRLLIFFALQLVSTPGAFAHRLNEYLQATTISLSRDKVVLGFHLTPGVDVALAILKIIDLNNDHQISEAEEQGYLKMLSHDLLVSIDGHSTTLHLSSFSFPAVRDFSKGTGSITINYEGDIDQQKPSHTFILKNRHYPSIAVYLVNCLLPADPSVHVTSQTRNTNQSIYQLDFTTGPISLASTADQLKSEDHQAVVKTYFLHGIKHILTGYDHLLFLCALVLGAAGLWDLIKVVTAFTIAHSLTLTLAALGYAHLPQNSVEPIIAASIVFVAIQNVAWPNQAKGYSRITVAFFFGLFHGLGFAGGLLELMHAMPEQILLYAILGFSLGVEAGNQIVLLPLYGVLRWLGWVNNDVGNSGRWPTVRRYASGAVGIAGLYYFCNALMPLFNSLSG</sequence>
<dbReference type="AlphaFoldDB" id="A0A7K1XY97"/>
<feature type="transmembrane region" description="Helical" evidence="1">
    <location>
        <begin position="238"/>
        <end position="257"/>
    </location>
</feature>
<feature type="transmembrane region" description="Helical" evidence="1">
    <location>
        <begin position="294"/>
        <end position="314"/>
    </location>
</feature>
<feature type="signal peptide" evidence="2">
    <location>
        <begin position="1"/>
        <end position="23"/>
    </location>
</feature>
<keyword evidence="1" id="KW-0812">Transmembrane</keyword>
<proteinExistence type="predicted"/>
<evidence type="ECO:0000313" key="4">
    <source>
        <dbReference type="Proteomes" id="UP000451233"/>
    </source>
</evidence>